<keyword evidence="8" id="KW-1185">Reference proteome</keyword>
<dbReference type="AlphaFoldDB" id="A0A1W1IAM3"/>
<dbReference type="KEGG" id="nja:NSJP_3931"/>
<dbReference type="Proteomes" id="UP000192042">
    <property type="component" value="Chromosome I"/>
</dbReference>
<sequence>MSLTYLQLEQLFASQREALSRRLMRLVRSKELAADLIQETFVRLMGMSETQTVSNPRALLFRTASNLAIDHLRKQKVESRHISESVPLEAAEQVASQAPTPERELWGKQQLERVQAAIDALPASVRETFLLHRFHGYAYHEIAAIQGVSESTVDKRMNRALKDCWAALQSQNNS</sequence>
<feature type="domain" description="RNA polymerase sigma-70 region 2" evidence="5">
    <location>
        <begin position="15"/>
        <end position="76"/>
    </location>
</feature>
<dbReference type="SUPFAM" id="SSF88659">
    <property type="entry name" value="Sigma3 and sigma4 domains of RNA polymerase sigma factors"/>
    <property type="match status" value="1"/>
</dbReference>
<dbReference type="InterPro" id="IPR013324">
    <property type="entry name" value="RNA_pol_sigma_r3/r4-like"/>
</dbReference>
<evidence type="ECO:0000259" key="5">
    <source>
        <dbReference type="Pfam" id="PF04542"/>
    </source>
</evidence>
<dbReference type="RefSeq" id="WP_080888249.1">
    <property type="nucleotide sequence ID" value="NZ_LT828648.1"/>
</dbReference>
<dbReference type="GO" id="GO:0003677">
    <property type="term" value="F:DNA binding"/>
    <property type="evidence" value="ECO:0007669"/>
    <property type="project" value="InterPro"/>
</dbReference>
<evidence type="ECO:0000256" key="1">
    <source>
        <dbReference type="ARBA" id="ARBA00010641"/>
    </source>
</evidence>
<dbReference type="EMBL" id="LT828648">
    <property type="protein sequence ID" value="SLM50098.1"/>
    <property type="molecule type" value="Genomic_DNA"/>
</dbReference>
<organism evidence="7 8">
    <name type="scientific">Nitrospira japonica</name>
    <dbReference type="NCBI Taxonomy" id="1325564"/>
    <lineage>
        <taxon>Bacteria</taxon>
        <taxon>Pseudomonadati</taxon>
        <taxon>Nitrospirota</taxon>
        <taxon>Nitrospiria</taxon>
        <taxon>Nitrospirales</taxon>
        <taxon>Nitrospiraceae</taxon>
        <taxon>Nitrospira</taxon>
    </lineage>
</organism>
<dbReference type="Pfam" id="PF04542">
    <property type="entry name" value="Sigma70_r2"/>
    <property type="match status" value="1"/>
</dbReference>
<dbReference type="GO" id="GO:0016987">
    <property type="term" value="F:sigma factor activity"/>
    <property type="evidence" value="ECO:0007669"/>
    <property type="project" value="UniProtKB-KW"/>
</dbReference>
<dbReference type="InterPro" id="IPR013249">
    <property type="entry name" value="RNA_pol_sigma70_r4_t2"/>
</dbReference>
<evidence type="ECO:0000256" key="2">
    <source>
        <dbReference type="ARBA" id="ARBA00023015"/>
    </source>
</evidence>
<evidence type="ECO:0000259" key="6">
    <source>
        <dbReference type="Pfam" id="PF08281"/>
    </source>
</evidence>
<dbReference type="Pfam" id="PF08281">
    <property type="entry name" value="Sigma70_r4_2"/>
    <property type="match status" value="1"/>
</dbReference>
<dbReference type="GO" id="GO:0006352">
    <property type="term" value="P:DNA-templated transcription initiation"/>
    <property type="evidence" value="ECO:0007669"/>
    <property type="project" value="InterPro"/>
</dbReference>
<dbReference type="OrthoDB" id="9797134at2"/>
<dbReference type="InterPro" id="IPR013325">
    <property type="entry name" value="RNA_pol_sigma_r2"/>
</dbReference>
<dbReference type="STRING" id="1325564.NSJP_3931"/>
<proteinExistence type="inferred from homology"/>
<evidence type="ECO:0000256" key="4">
    <source>
        <dbReference type="ARBA" id="ARBA00023163"/>
    </source>
</evidence>
<dbReference type="PANTHER" id="PTHR43133">
    <property type="entry name" value="RNA POLYMERASE ECF-TYPE SIGMA FACTO"/>
    <property type="match status" value="1"/>
</dbReference>
<evidence type="ECO:0000256" key="3">
    <source>
        <dbReference type="ARBA" id="ARBA00023082"/>
    </source>
</evidence>
<protein>
    <submittedName>
        <fullName evidence="7">ECF subfamily RNA polymerase sigma-24 factor</fullName>
    </submittedName>
</protein>
<gene>
    <name evidence="7" type="ORF">NSJP_3931</name>
</gene>
<dbReference type="InterPro" id="IPR014284">
    <property type="entry name" value="RNA_pol_sigma-70_dom"/>
</dbReference>
<dbReference type="CDD" id="cd06171">
    <property type="entry name" value="Sigma70_r4"/>
    <property type="match status" value="1"/>
</dbReference>
<dbReference type="InterPro" id="IPR036388">
    <property type="entry name" value="WH-like_DNA-bd_sf"/>
</dbReference>
<accession>A0A1W1IAM3</accession>
<feature type="domain" description="RNA polymerase sigma factor 70 region 4 type 2" evidence="6">
    <location>
        <begin position="112"/>
        <end position="164"/>
    </location>
</feature>
<dbReference type="Gene3D" id="1.10.1740.10">
    <property type="match status" value="1"/>
</dbReference>
<dbReference type="InterPro" id="IPR007627">
    <property type="entry name" value="RNA_pol_sigma70_r2"/>
</dbReference>
<dbReference type="SUPFAM" id="SSF88946">
    <property type="entry name" value="Sigma2 domain of RNA polymerase sigma factors"/>
    <property type="match status" value="1"/>
</dbReference>
<dbReference type="InterPro" id="IPR039425">
    <property type="entry name" value="RNA_pol_sigma-70-like"/>
</dbReference>
<name>A0A1W1IAM3_9BACT</name>
<dbReference type="NCBIfam" id="TIGR02937">
    <property type="entry name" value="sigma70-ECF"/>
    <property type="match status" value="1"/>
</dbReference>
<keyword evidence="4" id="KW-0804">Transcription</keyword>
<keyword evidence="3" id="KW-0731">Sigma factor</keyword>
<evidence type="ECO:0000313" key="8">
    <source>
        <dbReference type="Proteomes" id="UP000192042"/>
    </source>
</evidence>
<keyword evidence="2" id="KW-0805">Transcription regulation</keyword>
<evidence type="ECO:0000313" key="7">
    <source>
        <dbReference type="EMBL" id="SLM50098.1"/>
    </source>
</evidence>
<dbReference type="Gene3D" id="1.10.10.10">
    <property type="entry name" value="Winged helix-like DNA-binding domain superfamily/Winged helix DNA-binding domain"/>
    <property type="match status" value="1"/>
</dbReference>
<comment type="similarity">
    <text evidence="1">Belongs to the sigma-70 factor family. ECF subfamily.</text>
</comment>
<reference evidence="7 8" key="1">
    <citation type="submission" date="2017-03" db="EMBL/GenBank/DDBJ databases">
        <authorList>
            <person name="Afonso C.L."/>
            <person name="Miller P.J."/>
            <person name="Scott M.A."/>
            <person name="Spackman E."/>
            <person name="Goraichik I."/>
            <person name="Dimitrov K.M."/>
            <person name="Suarez D.L."/>
            <person name="Swayne D.E."/>
        </authorList>
    </citation>
    <scope>NUCLEOTIDE SEQUENCE [LARGE SCALE GENOMIC DNA]</scope>
    <source>
        <strain evidence="7">Genome sequencing of Nitrospira japonica strain NJ11</strain>
    </source>
</reference>
<dbReference type="PANTHER" id="PTHR43133:SF63">
    <property type="entry name" value="RNA POLYMERASE SIGMA FACTOR FECI-RELATED"/>
    <property type="match status" value="1"/>
</dbReference>